<feature type="transmembrane region" description="Helical" evidence="2">
    <location>
        <begin position="59"/>
        <end position="78"/>
    </location>
</feature>
<evidence type="ECO:0000313" key="3">
    <source>
        <dbReference type="EMBL" id="MEU3782957.1"/>
    </source>
</evidence>
<keyword evidence="4" id="KW-1185">Reference proteome</keyword>
<evidence type="ECO:0000256" key="2">
    <source>
        <dbReference type="SAM" id="Phobius"/>
    </source>
</evidence>
<proteinExistence type="predicted"/>
<name>A0ABV2ZK73_9ACTN</name>
<keyword evidence="2" id="KW-1133">Transmembrane helix</keyword>
<keyword evidence="2" id="KW-0472">Membrane</keyword>
<dbReference type="Proteomes" id="UP001550739">
    <property type="component" value="Unassembled WGS sequence"/>
</dbReference>
<keyword evidence="2" id="KW-0812">Transmembrane</keyword>
<sequence>MSEREAALAMGAADGLGGYRRLAVPGSAVGDGFFMMLGVLFVGAAGYELVRGVPRWPDGLITALGLVMGLGLAGLTCWPRFERREGGPMTHLYCFEDGFVIAGRDSMRAVRWSHITATAERWESGTGDNRESGTRRTLRAPDGTVLAHFTGREPEQIGGYGVLRLHQAAVEREDARPLPDLPVNDRIEQSDRRGAEER</sequence>
<evidence type="ECO:0000256" key="1">
    <source>
        <dbReference type="SAM" id="MobiDB-lite"/>
    </source>
</evidence>
<protein>
    <recommendedName>
        <fullName evidence="5">PH (Pleckstrin Homology) domain-containing protein</fullName>
    </recommendedName>
</protein>
<evidence type="ECO:0008006" key="5">
    <source>
        <dbReference type="Google" id="ProtNLM"/>
    </source>
</evidence>
<organism evidence="3 4">
    <name type="scientific">Streptomyces sp. 900129855</name>
    <dbReference type="NCBI Taxonomy" id="3155129"/>
    <lineage>
        <taxon>Bacteria</taxon>
        <taxon>Bacillati</taxon>
        <taxon>Actinomycetota</taxon>
        <taxon>Actinomycetes</taxon>
        <taxon>Kitasatosporales</taxon>
        <taxon>Streptomycetaceae</taxon>
        <taxon>Streptomyces</taxon>
    </lineage>
</organism>
<feature type="transmembrane region" description="Helical" evidence="2">
    <location>
        <begin position="28"/>
        <end position="47"/>
    </location>
</feature>
<dbReference type="RefSeq" id="WP_334574360.1">
    <property type="nucleotide sequence ID" value="NZ_JBEZVE010000010.1"/>
</dbReference>
<gene>
    <name evidence="3" type="ORF">AB0E89_20790</name>
</gene>
<comment type="caution">
    <text evidence="3">The sequence shown here is derived from an EMBL/GenBank/DDBJ whole genome shotgun (WGS) entry which is preliminary data.</text>
</comment>
<dbReference type="EMBL" id="JBEZVE010000010">
    <property type="protein sequence ID" value="MEU3782957.1"/>
    <property type="molecule type" value="Genomic_DNA"/>
</dbReference>
<evidence type="ECO:0000313" key="4">
    <source>
        <dbReference type="Proteomes" id="UP001550739"/>
    </source>
</evidence>
<feature type="region of interest" description="Disordered" evidence="1">
    <location>
        <begin position="173"/>
        <end position="198"/>
    </location>
</feature>
<reference evidence="3 4" key="1">
    <citation type="submission" date="2024-06" db="EMBL/GenBank/DDBJ databases">
        <title>The Natural Products Discovery Center: Release of the First 8490 Sequenced Strains for Exploring Actinobacteria Biosynthetic Diversity.</title>
        <authorList>
            <person name="Kalkreuter E."/>
            <person name="Kautsar S.A."/>
            <person name="Yang D."/>
            <person name="Bader C.D."/>
            <person name="Teijaro C.N."/>
            <person name="Fluegel L."/>
            <person name="Davis C.M."/>
            <person name="Simpson J.R."/>
            <person name="Lauterbach L."/>
            <person name="Steele A.D."/>
            <person name="Gui C."/>
            <person name="Meng S."/>
            <person name="Li G."/>
            <person name="Viehrig K."/>
            <person name="Ye F."/>
            <person name="Su P."/>
            <person name="Kiefer A.F."/>
            <person name="Nichols A."/>
            <person name="Cepeda A.J."/>
            <person name="Yan W."/>
            <person name="Fan B."/>
            <person name="Jiang Y."/>
            <person name="Adhikari A."/>
            <person name="Zheng C.-J."/>
            <person name="Schuster L."/>
            <person name="Cowan T.M."/>
            <person name="Smanski M.J."/>
            <person name="Chevrette M.G."/>
            <person name="De Carvalho L.P.S."/>
            <person name="Shen B."/>
        </authorList>
    </citation>
    <scope>NUCLEOTIDE SEQUENCE [LARGE SCALE GENOMIC DNA]</scope>
    <source>
        <strain evidence="3 4">NPDC033843</strain>
    </source>
</reference>
<accession>A0ABV2ZK73</accession>